<sequence length="144" mass="15386">MSYPVKKERGLPAGRHGQAGGRQGYIAIISAVITTAIVIVIALVFSSSNYLGRFDTSALEMKVVSKKVAQGCLEHAKLKMKLGSYSGNEDVSIGTYTCTVLPIETSGSNKIIKSKATVDNKTTNLRLTIDSSLNTVSLEEVADF</sequence>
<protein>
    <submittedName>
        <fullName evidence="2">Uncharacterized protein</fullName>
    </submittedName>
</protein>
<keyword evidence="1" id="KW-0812">Transmembrane</keyword>
<gene>
    <name evidence="2" type="ORF">UY32_C0008G0003</name>
</gene>
<keyword evidence="1" id="KW-1133">Transmembrane helix</keyword>
<accession>A0A0G1UXX7</accession>
<reference evidence="2 3" key="1">
    <citation type="journal article" date="2015" name="Nature">
        <title>rRNA introns, odd ribosomes, and small enigmatic genomes across a large radiation of phyla.</title>
        <authorList>
            <person name="Brown C.T."/>
            <person name="Hug L.A."/>
            <person name="Thomas B.C."/>
            <person name="Sharon I."/>
            <person name="Castelle C.J."/>
            <person name="Singh A."/>
            <person name="Wilkins M.J."/>
            <person name="Williams K.H."/>
            <person name="Banfield J.F."/>
        </authorList>
    </citation>
    <scope>NUCLEOTIDE SEQUENCE [LARGE SCALE GENOMIC DNA]</scope>
</reference>
<keyword evidence="1" id="KW-0472">Membrane</keyword>
<dbReference type="AlphaFoldDB" id="A0A0G1UXX7"/>
<name>A0A0G1UXX7_9BACT</name>
<proteinExistence type="predicted"/>
<comment type="caution">
    <text evidence="2">The sequence shown here is derived from an EMBL/GenBank/DDBJ whole genome shotgun (WGS) entry which is preliminary data.</text>
</comment>
<evidence type="ECO:0000313" key="2">
    <source>
        <dbReference type="EMBL" id="KKU99012.1"/>
    </source>
</evidence>
<evidence type="ECO:0000256" key="1">
    <source>
        <dbReference type="SAM" id="Phobius"/>
    </source>
</evidence>
<evidence type="ECO:0000313" key="3">
    <source>
        <dbReference type="Proteomes" id="UP000034600"/>
    </source>
</evidence>
<feature type="transmembrane region" description="Helical" evidence="1">
    <location>
        <begin position="25"/>
        <end position="45"/>
    </location>
</feature>
<dbReference type="Proteomes" id="UP000034600">
    <property type="component" value="Unassembled WGS sequence"/>
</dbReference>
<organism evidence="2 3">
    <name type="scientific">Candidatus Jorgensenbacteria bacterium GW2011_GWC1_48_8</name>
    <dbReference type="NCBI Taxonomy" id="1618666"/>
    <lineage>
        <taxon>Bacteria</taxon>
        <taxon>Candidatus Joergenseniibacteriota</taxon>
    </lineage>
</organism>
<dbReference type="EMBL" id="LCPO01000008">
    <property type="protein sequence ID" value="KKU99012.1"/>
    <property type="molecule type" value="Genomic_DNA"/>
</dbReference>